<proteinExistence type="predicted"/>
<dbReference type="AlphaFoldDB" id="A0A816HBL9"/>
<evidence type="ECO:0000313" key="3">
    <source>
        <dbReference type="Proteomes" id="UP000663828"/>
    </source>
</evidence>
<evidence type="ECO:0000313" key="2">
    <source>
        <dbReference type="EMBL" id="CAF1684842.1"/>
    </source>
</evidence>
<feature type="compositionally biased region" description="Low complexity" evidence="1">
    <location>
        <begin position="72"/>
        <end position="85"/>
    </location>
</feature>
<feature type="region of interest" description="Disordered" evidence="1">
    <location>
        <begin position="1"/>
        <end position="48"/>
    </location>
</feature>
<feature type="non-terminal residue" evidence="2">
    <location>
        <position position="99"/>
    </location>
</feature>
<protein>
    <submittedName>
        <fullName evidence="2">Uncharacterized protein</fullName>
    </submittedName>
</protein>
<dbReference type="EMBL" id="CAJNOR010016342">
    <property type="protein sequence ID" value="CAF1684842.1"/>
    <property type="molecule type" value="Genomic_DNA"/>
</dbReference>
<keyword evidence="3" id="KW-1185">Reference proteome</keyword>
<feature type="region of interest" description="Disordered" evidence="1">
    <location>
        <begin position="72"/>
        <end position="99"/>
    </location>
</feature>
<reference evidence="2" key="1">
    <citation type="submission" date="2021-02" db="EMBL/GenBank/DDBJ databases">
        <authorList>
            <person name="Nowell W R."/>
        </authorList>
    </citation>
    <scope>NUCLEOTIDE SEQUENCE</scope>
</reference>
<feature type="compositionally biased region" description="Basic and acidic residues" evidence="1">
    <location>
        <begin position="86"/>
        <end position="99"/>
    </location>
</feature>
<feature type="compositionally biased region" description="Low complexity" evidence="1">
    <location>
        <begin position="16"/>
        <end position="26"/>
    </location>
</feature>
<comment type="caution">
    <text evidence="2">The sequence shown here is derived from an EMBL/GenBank/DDBJ whole genome shotgun (WGS) entry which is preliminary data.</text>
</comment>
<organism evidence="2 3">
    <name type="scientific">Adineta ricciae</name>
    <name type="common">Rotifer</name>
    <dbReference type="NCBI Taxonomy" id="249248"/>
    <lineage>
        <taxon>Eukaryota</taxon>
        <taxon>Metazoa</taxon>
        <taxon>Spiralia</taxon>
        <taxon>Gnathifera</taxon>
        <taxon>Rotifera</taxon>
        <taxon>Eurotatoria</taxon>
        <taxon>Bdelloidea</taxon>
        <taxon>Adinetida</taxon>
        <taxon>Adinetidae</taxon>
        <taxon>Adineta</taxon>
    </lineage>
</organism>
<evidence type="ECO:0000256" key="1">
    <source>
        <dbReference type="SAM" id="MobiDB-lite"/>
    </source>
</evidence>
<accession>A0A816HBL9</accession>
<sequence>MGRRTDIDNDDDEQQSTSSTTSSSSTRLAHESQTNPNTNSDEDKLDNDLLIHDTVLPHRKRIRRDTLLSIQQPQHPHQQQLYVQHQHSEPLTRCYKLDD</sequence>
<name>A0A816HBL9_ADIRI</name>
<gene>
    <name evidence="2" type="ORF">XAT740_LOCUS61598</name>
</gene>
<dbReference type="Proteomes" id="UP000663828">
    <property type="component" value="Unassembled WGS sequence"/>
</dbReference>